<accession>A0A382XHG0</accession>
<organism evidence="1">
    <name type="scientific">marine metagenome</name>
    <dbReference type="NCBI Taxonomy" id="408172"/>
    <lineage>
        <taxon>unclassified sequences</taxon>
        <taxon>metagenomes</taxon>
        <taxon>ecological metagenomes</taxon>
    </lineage>
</organism>
<dbReference type="Gene3D" id="2.60.120.620">
    <property type="entry name" value="q2cbj1_9rhob like domain"/>
    <property type="match status" value="1"/>
</dbReference>
<evidence type="ECO:0000313" key="1">
    <source>
        <dbReference type="EMBL" id="SVD70522.1"/>
    </source>
</evidence>
<proteinExistence type="predicted"/>
<dbReference type="AlphaFoldDB" id="A0A382XHG0"/>
<dbReference type="EMBL" id="UINC01167817">
    <property type="protein sequence ID" value="SVD70522.1"/>
    <property type="molecule type" value="Genomic_DNA"/>
</dbReference>
<feature type="non-terminal residue" evidence="1">
    <location>
        <position position="1"/>
    </location>
</feature>
<sequence>VENKNFINVYDGVLEPNQCQHLIDKFEDSKHQWTKTELKGHRSFTEININLHSDWQEYVDIIYKVLRPYVDKYCEDNNIDMTHQWPNKFGFEQIRFKKYEVNNQDEFKEHVDVMDYASAKRFLVFFLYLKKNKGGQTSFPEYDLKV</sequence>
<gene>
    <name evidence="1" type="ORF">METZ01_LOCUS423376</name>
</gene>
<reference evidence="1" key="1">
    <citation type="submission" date="2018-05" db="EMBL/GenBank/DDBJ databases">
        <authorList>
            <person name="Lanie J.A."/>
            <person name="Ng W.-L."/>
            <person name="Kazmierczak K.M."/>
            <person name="Andrzejewski T.M."/>
            <person name="Davidsen T.M."/>
            <person name="Wayne K.J."/>
            <person name="Tettelin H."/>
            <person name="Glass J.I."/>
            <person name="Rusch D."/>
            <person name="Podicherti R."/>
            <person name="Tsui H.-C.T."/>
            <person name="Winkler M.E."/>
        </authorList>
    </citation>
    <scope>NUCLEOTIDE SEQUENCE</scope>
</reference>
<evidence type="ECO:0008006" key="2">
    <source>
        <dbReference type="Google" id="ProtNLM"/>
    </source>
</evidence>
<feature type="non-terminal residue" evidence="1">
    <location>
        <position position="146"/>
    </location>
</feature>
<protein>
    <recommendedName>
        <fullName evidence="2">Prolyl 4-hydroxylase alpha subunit Fe(2+) 2OG dioxygenase domain-containing protein</fullName>
    </recommendedName>
</protein>
<name>A0A382XHG0_9ZZZZ</name>